<dbReference type="Proteomes" id="UP000002624">
    <property type="component" value="Unassembled WGS sequence"/>
</dbReference>
<feature type="compositionally biased region" description="Basic residues" evidence="14">
    <location>
        <begin position="433"/>
        <end position="454"/>
    </location>
</feature>
<dbReference type="InterPro" id="IPR010259">
    <property type="entry name" value="S8pro/Inhibitor_I9"/>
</dbReference>
<dbReference type="EMBL" id="GG692423">
    <property type="protein sequence ID" value="EER41820.1"/>
    <property type="molecule type" value="Genomic_DNA"/>
</dbReference>
<name>C6HE36_AJECH</name>
<dbReference type="PRINTS" id="PR00723">
    <property type="entry name" value="SUBTILISIN"/>
</dbReference>
<dbReference type="STRING" id="544712.C6HE36"/>
<organism evidence="18 19">
    <name type="scientific">Ajellomyces capsulatus (strain H143)</name>
    <name type="common">Darling's disease fungus</name>
    <name type="synonym">Histoplasma capsulatum</name>
    <dbReference type="NCBI Taxonomy" id="544712"/>
    <lineage>
        <taxon>Eukaryota</taxon>
        <taxon>Fungi</taxon>
        <taxon>Dikarya</taxon>
        <taxon>Ascomycota</taxon>
        <taxon>Pezizomycotina</taxon>
        <taxon>Eurotiomycetes</taxon>
        <taxon>Eurotiomycetidae</taxon>
        <taxon>Onygenales</taxon>
        <taxon>Ajellomycetaceae</taxon>
        <taxon>Histoplasma</taxon>
    </lineage>
</organism>
<dbReference type="InterPro" id="IPR023828">
    <property type="entry name" value="Peptidase_S8_Ser-AS"/>
</dbReference>
<dbReference type="Pfam" id="PF00082">
    <property type="entry name" value="Peptidase_S8"/>
    <property type="match status" value="1"/>
</dbReference>
<dbReference type="OMA" id="DNPPSWG"/>
<dbReference type="InterPro" id="IPR037045">
    <property type="entry name" value="S8pro/Inhibitor_I9_sf"/>
</dbReference>
<dbReference type="PROSITE" id="PS00136">
    <property type="entry name" value="SUBTILASE_ASP"/>
    <property type="match status" value="1"/>
</dbReference>
<keyword evidence="9" id="KW-0843">Virulence</keyword>
<dbReference type="GO" id="GO:0006508">
    <property type="term" value="P:proteolysis"/>
    <property type="evidence" value="ECO:0007669"/>
    <property type="project" value="UniProtKB-KW"/>
</dbReference>
<keyword evidence="11" id="KW-0325">Glycoprotein</keyword>
<evidence type="ECO:0000256" key="3">
    <source>
        <dbReference type="ARBA" id="ARBA00011073"/>
    </source>
</evidence>
<dbReference type="Pfam" id="PF05922">
    <property type="entry name" value="Inhibitor_I9"/>
    <property type="match status" value="1"/>
</dbReference>
<comment type="function">
    <text evidence="1">Secreted subtilisin-like serine protease with keratinolytic activity that contributes to pathogenicity.</text>
</comment>
<evidence type="ECO:0000256" key="14">
    <source>
        <dbReference type="SAM" id="MobiDB-lite"/>
    </source>
</evidence>
<evidence type="ECO:0000256" key="11">
    <source>
        <dbReference type="ARBA" id="ARBA00023180"/>
    </source>
</evidence>
<dbReference type="InterPro" id="IPR050131">
    <property type="entry name" value="Peptidase_S8_subtilisin-like"/>
</dbReference>
<dbReference type="HOGENOM" id="CLU_011263_1_3_1"/>
<dbReference type="PROSITE" id="PS51892">
    <property type="entry name" value="SUBTILASE"/>
    <property type="match status" value="1"/>
</dbReference>
<dbReference type="SUPFAM" id="SSF54897">
    <property type="entry name" value="Protease propeptides/inhibitors"/>
    <property type="match status" value="1"/>
</dbReference>
<dbReference type="InterPro" id="IPR023827">
    <property type="entry name" value="Peptidase_S8_Asp-AS"/>
</dbReference>
<gene>
    <name evidence="18" type="ORF">HCDG_04467</name>
</gene>
<evidence type="ECO:0000256" key="6">
    <source>
        <dbReference type="ARBA" id="ARBA00022729"/>
    </source>
</evidence>
<sequence>MHLFDTFLPLALVALSTTTADAAPFLEAGTDGQLIPNQYIIVMKPNTTDEKFETHRSWVSSKLVAADSGVSNGGVSDHFKFDDQFRAYAGVFGDDTIKQISDDEDVAYIEQNKVVQMHQFVVEKNAPSWGLGRISATEPGVKDYIYDSSAGEGITAYIIDSGIDVKHPEFGGRATWGTNTLDSQDEDCRGHGTHVAGTIGSTTYGVSKRIKLIGVKVLNCKGSGSAVAILKGVTWAVSHAQEHGDPKKSVMNLSLGMDFSRAFNEGIAAVVRAGIFVSVSAGNAHRDASNDSPASESTVCTIGATDDKDKIAKFSNFGSGIDLFAPGVDIISTVPGGKTESYSGTSMASPHVAGVAAYLMSLENISGGSVCDRMKSIAQDSAKGTPKGTTTKLLYNGGKSIKKDPEPKDPEPKDPKPKDPKPKDPKPKDPKPKKPKTKNPKLCRSRRSRRMLAY</sequence>
<evidence type="ECO:0000256" key="12">
    <source>
        <dbReference type="PROSITE-ProRule" id="PRU01240"/>
    </source>
</evidence>
<feature type="active site" description="Charge relay system" evidence="12">
    <location>
        <position position="191"/>
    </location>
</feature>
<keyword evidence="6 15" id="KW-0732">Signal</keyword>
<feature type="region of interest" description="Disordered" evidence="14">
    <location>
        <begin position="379"/>
        <end position="454"/>
    </location>
</feature>
<dbReference type="CDD" id="cd04077">
    <property type="entry name" value="Peptidases_S8_PCSK9_ProteinaseK_like"/>
    <property type="match status" value="1"/>
</dbReference>
<feature type="domain" description="Inhibitor I9" evidence="17">
    <location>
        <begin position="38"/>
        <end position="118"/>
    </location>
</feature>
<dbReference type="Gene3D" id="3.30.70.80">
    <property type="entry name" value="Peptidase S8 propeptide/proteinase inhibitor I9"/>
    <property type="match status" value="1"/>
</dbReference>
<evidence type="ECO:0000256" key="15">
    <source>
        <dbReference type="SAM" id="SignalP"/>
    </source>
</evidence>
<dbReference type="PANTHER" id="PTHR43806">
    <property type="entry name" value="PEPTIDASE S8"/>
    <property type="match status" value="1"/>
</dbReference>
<dbReference type="SUPFAM" id="SSF52743">
    <property type="entry name" value="Subtilisin-like"/>
    <property type="match status" value="1"/>
</dbReference>
<evidence type="ECO:0000313" key="19">
    <source>
        <dbReference type="Proteomes" id="UP000002624"/>
    </source>
</evidence>
<comment type="subcellular location">
    <subcellularLocation>
        <location evidence="2">Secreted</location>
    </subcellularLocation>
</comment>
<protein>
    <submittedName>
        <fullName evidence="18">Alkaline serine protease</fullName>
    </submittedName>
</protein>
<evidence type="ECO:0000259" key="17">
    <source>
        <dbReference type="Pfam" id="PF05922"/>
    </source>
</evidence>
<feature type="active site" description="Charge relay system" evidence="12">
    <location>
        <position position="160"/>
    </location>
</feature>
<comment type="similarity">
    <text evidence="3 12 13">Belongs to the peptidase S8 family.</text>
</comment>
<dbReference type="InterPro" id="IPR000209">
    <property type="entry name" value="Peptidase_S8/S53_dom"/>
</dbReference>
<evidence type="ECO:0000256" key="13">
    <source>
        <dbReference type="RuleBase" id="RU003355"/>
    </source>
</evidence>
<keyword evidence="8 12" id="KW-0720">Serine protease</keyword>
<dbReference type="OrthoDB" id="206201at2759"/>
<dbReference type="Gene3D" id="3.40.50.200">
    <property type="entry name" value="Peptidase S8/S53 domain"/>
    <property type="match status" value="1"/>
</dbReference>
<feature type="chain" id="PRO_5002965406" evidence="15">
    <location>
        <begin position="23"/>
        <end position="454"/>
    </location>
</feature>
<keyword evidence="4" id="KW-0964">Secreted</keyword>
<feature type="compositionally biased region" description="Basic and acidic residues" evidence="14">
    <location>
        <begin position="401"/>
        <end position="432"/>
    </location>
</feature>
<dbReference type="GO" id="GO:0005576">
    <property type="term" value="C:extracellular region"/>
    <property type="evidence" value="ECO:0007669"/>
    <property type="project" value="UniProtKB-SubCell"/>
</dbReference>
<feature type="domain" description="Peptidase S8/S53" evidence="16">
    <location>
        <begin position="151"/>
        <end position="382"/>
    </location>
</feature>
<dbReference type="InterPro" id="IPR022398">
    <property type="entry name" value="Peptidase_S8_His-AS"/>
</dbReference>
<evidence type="ECO:0000256" key="9">
    <source>
        <dbReference type="ARBA" id="ARBA00023026"/>
    </source>
</evidence>
<dbReference type="PROSITE" id="PS00137">
    <property type="entry name" value="SUBTILASE_HIS"/>
    <property type="match status" value="1"/>
</dbReference>
<evidence type="ECO:0000256" key="10">
    <source>
        <dbReference type="ARBA" id="ARBA00023145"/>
    </source>
</evidence>
<dbReference type="PANTHER" id="PTHR43806:SF11">
    <property type="entry name" value="CEREVISIN-RELATED"/>
    <property type="match status" value="1"/>
</dbReference>
<dbReference type="VEuPathDB" id="FungiDB:HCDG_04467"/>
<keyword evidence="5 12" id="KW-0645">Protease</keyword>
<dbReference type="InterPro" id="IPR015500">
    <property type="entry name" value="Peptidase_S8_subtilisin-rel"/>
</dbReference>
<evidence type="ECO:0000256" key="4">
    <source>
        <dbReference type="ARBA" id="ARBA00022525"/>
    </source>
</evidence>
<evidence type="ECO:0000259" key="16">
    <source>
        <dbReference type="Pfam" id="PF00082"/>
    </source>
</evidence>
<evidence type="ECO:0000256" key="5">
    <source>
        <dbReference type="ARBA" id="ARBA00022670"/>
    </source>
</evidence>
<reference evidence="19" key="1">
    <citation type="submission" date="2009-05" db="EMBL/GenBank/DDBJ databases">
        <title>The genome sequence of Ajellomyces capsulatus strain H143.</title>
        <authorList>
            <person name="Champion M."/>
            <person name="Cuomo C.A."/>
            <person name="Ma L.-J."/>
            <person name="Henn M.R."/>
            <person name="Sil A."/>
            <person name="Goldman B."/>
            <person name="Young S.K."/>
            <person name="Kodira C.D."/>
            <person name="Zeng Q."/>
            <person name="Koehrsen M."/>
            <person name="Alvarado L."/>
            <person name="Berlin A.M."/>
            <person name="Borenstein D."/>
            <person name="Chen Z."/>
            <person name="Engels R."/>
            <person name="Freedman E."/>
            <person name="Gellesch M."/>
            <person name="Goldberg J."/>
            <person name="Griggs A."/>
            <person name="Gujja S."/>
            <person name="Heiman D.I."/>
            <person name="Hepburn T.A."/>
            <person name="Howarth C."/>
            <person name="Jen D."/>
            <person name="Larson L."/>
            <person name="Lewis B."/>
            <person name="Mehta T."/>
            <person name="Park D."/>
            <person name="Pearson M."/>
            <person name="Roberts A."/>
            <person name="Saif S."/>
            <person name="Shea T.D."/>
            <person name="Shenoy N."/>
            <person name="Sisk P."/>
            <person name="Stolte C."/>
            <person name="Sykes S."/>
            <person name="Walk T."/>
            <person name="White J."/>
            <person name="Yandava C."/>
            <person name="Klein B."/>
            <person name="McEwen J.G."/>
            <person name="Puccia R."/>
            <person name="Goldman G.H."/>
            <person name="Felipe M.S."/>
            <person name="Nino-Vega G."/>
            <person name="San-Blas G."/>
            <person name="Taylor J.W."/>
            <person name="Mendoza L."/>
            <person name="Galagan J.E."/>
            <person name="Nusbaum C."/>
            <person name="Birren B.W."/>
        </authorList>
    </citation>
    <scope>NUCLEOTIDE SEQUENCE [LARGE SCALE GENOMIC DNA]</scope>
    <source>
        <strain evidence="19">H143</strain>
    </source>
</reference>
<dbReference type="FunFam" id="3.40.50.200:FF:000014">
    <property type="entry name" value="Proteinase K"/>
    <property type="match status" value="1"/>
</dbReference>
<dbReference type="InterPro" id="IPR034193">
    <property type="entry name" value="PCSK9_ProteinaseK-like"/>
</dbReference>
<dbReference type="GO" id="GO:0004252">
    <property type="term" value="F:serine-type endopeptidase activity"/>
    <property type="evidence" value="ECO:0007669"/>
    <property type="project" value="UniProtKB-UniRule"/>
</dbReference>
<evidence type="ECO:0000256" key="8">
    <source>
        <dbReference type="ARBA" id="ARBA00022825"/>
    </source>
</evidence>
<proteinExistence type="inferred from homology"/>
<dbReference type="PROSITE" id="PS00138">
    <property type="entry name" value="SUBTILASE_SER"/>
    <property type="match status" value="1"/>
</dbReference>
<evidence type="ECO:0000256" key="1">
    <source>
        <dbReference type="ARBA" id="ARBA00002101"/>
    </source>
</evidence>
<feature type="compositionally biased region" description="Low complexity" evidence="14">
    <location>
        <begin position="383"/>
        <end position="392"/>
    </location>
</feature>
<feature type="active site" description="Charge relay system" evidence="12">
    <location>
        <position position="346"/>
    </location>
</feature>
<accession>C6HE36</accession>
<dbReference type="InterPro" id="IPR036852">
    <property type="entry name" value="Peptidase_S8/S53_dom_sf"/>
</dbReference>
<dbReference type="AlphaFoldDB" id="C6HE36"/>
<evidence type="ECO:0000313" key="18">
    <source>
        <dbReference type="EMBL" id="EER41820.1"/>
    </source>
</evidence>
<evidence type="ECO:0000256" key="2">
    <source>
        <dbReference type="ARBA" id="ARBA00004613"/>
    </source>
</evidence>
<evidence type="ECO:0000256" key="7">
    <source>
        <dbReference type="ARBA" id="ARBA00022801"/>
    </source>
</evidence>
<feature type="signal peptide" evidence="15">
    <location>
        <begin position="1"/>
        <end position="22"/>
    </location>
</feature>
<keyword evidence="7 12" id="KW-0378">Hydrolase</keyword>
<keyword evidence="10" id="KW-0865">Zymogen</keyword>